<dbReference type="RefSeq" id="WP_203786923.1">
    <property type="nucleotide sequence ID" value="NZ_BOMV01000077.1"/>
</dbReference>
<evidence type="ECO:0000313" key="4">
    <source>
        <dbReference type="EMBL" id="GIE99856.1"/>
    </source>
</evidence>
<reference evidence="4" key="1">
    <citation type="submission" date="2021-01" db="EMBL/GenBank/DDBJ databases">
        <title>Whole genome shotgun sequence of Actinoplanes rishiriensis NBRC 108556.</title>
        <authorList>
            <person name="Komaki H."/>
            <person name="Tamura T."/>
        </authorList>
    </citation>
    <scope>NUCLEOTIDE SEQUENCE</scope>
    <source>
        <strain evidence="4">NBRC 108556</strain>
    </source>
</reference>
<feature type="domain" description="DUF732" evidence="3">
    <location>
        <begin position="76"/>
        <end position="133"/>
    </location>
</feature>
<evidence type="ECO:0000256" key="2">
    <source>
        <dbReference type="SAM" id="SignalP"/>
    </source>
</evidence>
<dbReference type="PROSITE" id="PS51257">
    <property type="entry name" value="PROKAR_LIPOPROTEIN"/>
    <property type="match status" value="1"/>
</dbReference>
<name>A0A919K2U4_9ACTN</name>
<gene>
    <name evidence="4" type="ORF">Ari01nite_73210</name>
</gene>
<dbReference type="InterPro" id="IPR007969">
    <property type="entry name" value="DUF732"/>
</dbReference>
<feature type="region of interest" description="Disordered" evidence="1">
    <location>
        <begin position="21"/>
        <end position="50"/>
    </location>
</feature>
<organism evidence="4 5">
    <name type="scientific">Paractinoplanes rishiriensis</name>
    <dbReference type="NCBI Taxonomy" id="1050105"/>
    <lineage>
        <taxon>Bacteria</taxon>
        <taxon>Bacillati</taxon>
        <taxon>Actinomycetota</taxon>
        <taxon>Actinomycetes</taxon>
        <taxon>Micromonosporales</taxon>
        <taxon>Micromonosporaceae</taxon>
        <taxon>Paractinoplanes</taxon>
    </lineage>
</organism>
<accession>A0A919K2U4</accession>
<feature type="chain" id="PRO_5039620179" description="DUF732 domain-containing protein" evidence="2">
    <location>
        <begin position="21"/>
        <end position="141"/>
    </location>
</feature>
<keyword evidence="2" id="KW-0732">Signal</keyword>
<dbReference type="AlphaFoldDB" id="A0A919K2U4"/>
<dbReference type="EMBL" id="BOMV01000077">
    <property type="protein sequence ID" value="GIE99856.1"/>
    <property type="molecule type" value="Genomic_DNA"/>
</dbReference>
<feature type="signal peptide" evidence="2">
    <location>
        <begin position="1"/>
        <end position="20"/>
    </location>
</feature>
<sequence length="141" mass="14155">MSGRWLLVAMVIGVSTLAGCSGGGSGSGPVTPAPTATSAAASSPPVTEPAVTAPAADTFVDVVRARLPEVALDRRDEEIQAIADAACADLAAGKDADDVVAAARSLGTLDAGATDHATARELIKLAIDLTCPEQARRVDEF</sequence>
<keyword evidence="5" id="KW-1185">Reference proteome</keyword>
<evidence type="ECO:0000313" key="5">
    <source>
        <dbReference type="Proteomes" id="UP000636960"/>
    </source>
</evidence>
<dbReference type="Pfam" id="PF05305">
    <property type="entry name" value="DUF732"/>
    <property type="match status" value="1"/>
</dbReference>
<dbReference type="Proteomes" id="UP000636960">
    <property type="component" value="Unassembled WGS sequence"/>
</dbReference>
<feature type="compositionally biased region" description="Low complexity" evidence="1">
    <location>
        <begin position="28"/>
        <end position="50"/>
    </location>
</feature>
<evidence type="ECO:0000259" key="3">
    <source>
        <dbReference type="Pfam" id="PF05305"/>
    </source>
</evidence>
<protein>
    <recommendedName>
        <fullName evidence="3">DUF732 domain-containing protein</fullName>
    </recommendedName>
</protein>
<evidence type="ECO:0000256" key="1">
    <source>
        <dbReference type="SAM" id="MobiDB-lite"/>
    </source>
</evidence>
<proteinExistence type="predicted"/>
<comment type="caution">
    <text evidence="4">The sequence shown here is derived from an EMBL/GenBank/DDBJ whole genome shotgun (WGS) entry which is preliminary data.</text>
</comment>